<gene>
    <name evidence="6" type="ORF">IWQ60_010825</name>
</gene>
<comment type="caution">
    <text evidence="6">The sequence shown here is derived from an EMBL/GenBank/DDBJ whole genome shotgun (WGS) entry which is preliminary data.</text>
</comment>
<dbReference type="InterPro" id="IPR009071">
    <property type="entry name" value="HMG_box_dom"/>
</dbReference>
<dbReference type="InterPro" id="IPR036910">
    <property type="entry name" value="HMG_box_dom_sf"/>
</dbReference>
<keyword evidence="7" id="KW-1185">Reference proteome</keyword>
<dbReference type="Pfam" id="PF00505">
    <property type="entry name" value="HMG_box"/>
    <property type="match status" value="1"/>
</dbReference>
<dbReference type="PANTHER" id="PTHR46040:SF3">
    <property type="entry name" value="HIGH MOBILITY GROUP PROTEIN 2"/>
    <property type="match status" value="1"/>
</dbReference>
<accession>A0A9W8DM90</accession>
<dbReference type="SUPFAM" id="SSF47095">
    <property type="entry name" value="HMG-box"/>
    <property type="match status" value="1"/>
</dbReference>
<evidence type="ECO:0000256" key="2">
    <source>
        <dbReference type="ARBA" id="ARBA00023242"/>
    </source>
</evidence>
<feature type="DNA-binding region" description="HMG box" evidence="3">
    <location>
        <begin position="176"/>
        <end position="224"/>
    </location>
</feature>
<feature type="compositionally biased region" description="Basic and acidic residues" evidence="4">
    <location>
        <begin position="10"/>
        <end position="21"/>
    </location>
</feature>
<evidence type="ECO:0000313" key="6">
    <source>
        <dbReference type="EMBL" id="KAJ1910115.1"/>
    </source>
</evidence>
<evidence type="ECO:0000259" key="5">
    <source>
        <dbReference type="PROSITE" id="PS50118"/>
    </source>
</evidence>
<dbReference type="PANTHER" id="PTHR46040">
    <property type="entry name" value="HIGH MOBILITY GROUP PROTEIN 2"/>
    <property type="match status" value="1"/>
</dbReference>
<dbReference type="GO" id="GO:0003677">
    <property type="term" value="F:DNA binding"/>
    <property type="evidence" value="ECO:0007669"/>
    <property type="project" value="UniProtKB-UniRule"/>
</dbReference>
<organism evidence="6 7">
    <name type="scientific">Tieghemiomyces parasiticus</name>
    <dbReference type="NCBI Taxonomy" id="78921"/>
    <lineage>
        <taxon>Eukaryota</taxon>
        <taxon>Fungi</taxon>
        <taxon>Fungi incertae sedis</taxon>
        <taxon>Zoopagomycota</taxon>
        <taxon>Kickxellomycotina</taxon>
        <taxon>Dimargaritomycetes</taxon>
        <taxon>Dimargaritales</taxon>
        <taxon>Dimargaritaceae</taxon>
        <taxon>Tieghemiomyces</taxon>
    </lineage>
</organism>
<dbReference type="Proteomes" id="UP001150569">
    <property type="component" value="Unassembled WGS sequence"/>
</dbReference>
<dbReference type="InterPro" id="IPR051965">
    <property type="entry name" value="ChromReg_NeuronalGeneExpr"/>
</dbReference>
<keyword evidence="1 3" id="KW-0238">DNA-binding</keyword>
<dbReference type="AlphaFoldDB" id="A0A9W8DM90"/>
<feature type="region of interest" description="Disordered" evidence="4">
    <location>
        <begin position="1"/>
        <end position="21"/>
    </location>
</feature>
<reference evidence="6" key="1">
    <citation type="submission" date="2022-07" db="EMBL/GenBank/DDBJ databases">
        <title>Phylogenomic reconstructions and comparative analyses of Kickxellomycotina fungi.</title>
        <authorList>
            <person name="Reynolds N.K."/>
            <person name="Stajich J.E."/>
            <person name="Barry K."/>
            <person name="Grigoriev I.V."/>
            <person name="Crous P."/>
            <person name="Smith M.E."/>
        </authorList>
    </citation>
    <scope>NUCLEOTIDE SEQUENCE</scope>
    <source>
        <strain evidence="6">RSA 861</strain>
    </source>
</reference>
<sequence length="231" mass="26080">MTVHGSDASEELRREGPMLADETRDIRKRLEYLERGLHERHQILVDRADRKRSSGETLGVDGTPIDRKGILRLLARTPALQKAVDNDDLAYFRTGQKPGDTPRPYITAEEVDELFSSDDELILGTGVDTSDPLHPPMSAQKKLQDGSDALTATGQDTEEPPRKKRRTRRPKDPSAPKKPPNAYFRYRDQELVRLKAQYGNVSGTAITRLISEHWSCLPAEEKQEQARARTV</sequence>
<dbReference type="PROSITE" id="PS50118">
    <property type="entry name" value="HMG_BOX_2"/>
    <property type="match status" value="1"/>
</dbReference>
<protein>
    <recommendedName>
        <fullName evidence="5">HMG box domain-containing protein</fullName>
    </recommendedName>
</protein>
<keyword evidence="2 3" id="KW-0539">Nucleus</keyword>
<evidence type="ECO:0000313" key="7">
    <source>
        <dbReference type="Proteomes" id="UP001150569"/>
    </source>
</evidence>
<name>A0A9W8DM90_9FUNG</name>
<dbReference type="GO" id="GO:0010468">
    <property type="term" value="P:regulation of gene expression"/>
    <property type="evidence" value="ECO:0007669"/>
    <property type="project" value="TreeGrafter"/>
</dbReference>
<feature type="region of interest" description="Disordered" evidence="4">
    <location>
        <begin position="123"/>
        <end position="186"/>
    </location>
</feature>
<feature type="domain" description="HMG box" evidence="5">
    <location>
        <begin position="176"/>
        <end position="224"/>
    </location>
</feature>
<evidence type="ECO:0000256" key="1">
    <source>
        <dbReference type="ARBA" id="ARBA00023125"/>
    </source>
</evidence>
<proteinExistence type="predicted"/>
<dbReference type="OrthoDB" id="6247875at2759"/>
<dbReference type="Gene3D" id="1.10.30.10">
    <property type="entry name" value="High mobility group box domain"/>
    <property type="match status" value="1"/>
</dbReference>
<evidence type="ECO:0000256" key="3">
    <source>
        <dbReference type="PROSITE-ProRule" id="PRU00267"/>
    </source>
</evidence>
<dbReference type="EMBL" id="JANBPT010001093">
    <property type="protein sequence ID" value="KAJ1910115.1"/>
    <property type="molecule type" value="Genomic_DNA"/>
</dbReference>
<evidence type="ECO:0000256" key="4">
    <source>
        <dbReference type="SAM" id="MobiDB-lite"/>
    </source>
</evidence>
<dbReference type="GO" id="GO:0005634">
    <property type="term" value="C:nucleus"/>
    <property type="evidence" value="ECO:0007669"/>
    <property type="project" value="UniProtKB-UniRule"/>
</dbReference>